<keyword evidence="5" id="KW-0472">Membrane</keyword>
<dbReference type="EMBL" id="JBHLTP010000011">
    <property type="protein sequence ID" value="MFC0524787.1"/>
    <property type="molecule type" value="Genomic_DNA"/>
</dbReference>
<feature type="region of interest" description="Disordered" evidence="7">
    <location>
        <begin position="311"/>
        <end position="331"/>
    </location>
</feature>
<sequence>MKWRLAMVMVVVFIASIAVTGCSNAMGQGNVHKVGMLVEHTVQDQVWGKKGYLGLLDIKEELGVDVYFKQHIQNKEAAQKAVEEFSNEGVNLVFGHGSSFGKYFDELQEEYPDIHFIFFNGNDRGENITSLNFDSHAMGFFGGMVAAGMSETNHVGVVGAYEWQPEIEGFYEGAKYQNTDVDISIQYVNSWDNSARAKLLFKEMKLDNVDVFYPAGDGFNVPLMETIKENELQAIGYVSDQSNFGDQTVLTSTIQHVDRLYLQAAKQFHKGELPEGVLTYDFQEDAISLGEFSSTVPDSLQKKVVQAVETYKESGKLPNETNKDMSSNKKK</sequence>
<keyword evidence="6" id="KW-0449">Lipoprotein</keyword>
<dbReference type="PROSITE" id="PS51257">
    <property type="entry name" value="PROKAR_LIPOPROTEIN"/>
    <property type="match status" value="1"/>
</dbReference>
<dbReference type="PANTHER" id="PTHR34296:SF2">
    <property type="entry name" value="ABC TRANSPORTER GUANOSINE-BINDING PROTEIN NUPN"/>
    <property type="match status" value="1"/>
</dbReference>
<dbReference type="InterPro" id="IPR003760">
    <property type="entry name" value="PnrA-like"/>
</dbReference>
<name>A0ABV6LQU8_9BACI</name>
<evidence type="ECO:0000256" key="1">
    <source>
        <dbReference type="ARBA" id="ARBA00004193"/>
    </source>
</evidence>
<dbReference type="Pfam" id="PF02608">
    <property type="entry name" value="Bmp"/>
    <property type="match status" value="1"/>
</dbReference>
<evidence type="ECO:0000256" key="6">
    <source>
        <dbReference type="ARBA" id="ARBA00023288"/>
    </source>
</evidence>
<dbReference type="Gene3D" id="3.40.50.2300">
    <property type="match status" value="2"/>
</dbReference>
<evidence type="ECO:0000256" key="5">
    <source>
        <dbReference type="ARBA" id="ARBA00023136"/>
    </source>
</evidence>
<comment type="similarity">
    <text evidence="2">Belongs to the BMP lipoprotein family.</text>
</comment>
<evidence type="ECO:0000256" key="4">
    <source>
        <dbReference type="ARBA" id="ARBA00022729"/>
    </source>
</evidence>
<dbReference type="SUPFAM" id="SSF53822">
    <property type="entry name" value="Periplasmic binding protein-like I"/>
    <property type="match status" value="1"/>
</dbReference>
<dbReference type="InterPro" id="IPR050957">
    <property type="entry name" value="BMP_lipoprotein"/>
</dbReference>
<proteinExistence type="inferred from homology"/>
<reference evidence="10 11" key="1">
    <citation type="submission" date="2024-09" db="EMBL/GenBank/DDBJ databases">
        <authorList>
            <person name="Sun Q."/>
            <person name="Mori K."/>
        </authorList>
    </citation>
    <scope>NUCLEOTIDE SEQUENCE [LARGE SCALE GENOMIC DNA]</scope>
    <source>
        <strain evidence="10 11">NCAIM B.02529</strain>
    </source>
</reference>
<keyword evidence="11" id="KW-1185">Reference proteome</keyword>
<organism evidence="10 11">
    <name type="scientific">Pontibacillus salicampi</name>
    <dbReference type="NCBI Taxonomy" id="1449801"/>
    <lineage>
        <taxon>Bacteria</taxon>
        <taxon>Bacillati</taxon>
        <taxon>Bacillota</taxon>
        <taxon>Bacilli</taxon>
        <taxon>Bacillales</taxon>
        <taxon>Bacillaceae</taxon>
        <taxon>Pontibacillus</taxon>
    </lineage>
</organism>
<dbReference type="RefSeq" id="WP_377349148.1">
    <property type="nucleotide sequence ID" value="NZ_JBHLTP010000011.1"/>
</dbReference>
<accession>A0ABV6LQU8</accession>
<feature type="domain" description="ABC transporter substrate-binding protein PnrA-like" evidence="9">
    <location>
        <begin position="32"/>
        <end position="312"/>
    </location>
</feature>
<protein>
    <submittedName>
        <fullName evidence="10">BMP family ABC transporter substrate-binding protein</fullName>
    </submittedName>
</protein>
<feature type="chain" id="PRO_5045415943" evidence="8">
    <location>
        <begin position="26"/>
        <end position="331"/>
    </location>
</feature>
<dbReference type="InterPro" id="IPR028082">
    <property type="entry name" value="Peripla_BP_I"/>
</dbReference>
<keyword evidence="4 8" id="KW-0732">Signal</keyword>
<comment type="caution">
    <text evidence="10">The sequence shown here is derived from an EMBL/GenBank/DDBJ whole genome shotgun (WGS) entry which is preliminary data.</text>
</comment>
<evidence type="ECO:0000256" key="7">
    <source>
        <dbReference type="SAM" id="MobiDB-lite"/>
    </source>
</evidence>
<evidence type="ECO:0000256" key="8">
    <source>
        <dbReference type="SAM" id="SignalP"/>
    </source>
</evidence>
<keyword evidence="3" id="KW-1003">Cell membrane</keyword>
<feature type="signal peptide" evidence="8">
    <location>
        <begin position="1"/>
        <end position="25"/>
    </location>
</feature>
<gene>
    <name evidence="10" type="ORF">ACFFGV_14510</name>
</gene>
<dbReference type="Proteomes" id="UP001589836">
    <property type="component" value="Unassembled WGS sequence"/>
</dbReference>
<evidence type="ECO:0000259" key="9">
    <source>
        <dbReference type="Pfam" id="PF02608"/>
    </source>
</evidence>
<comment type="subcellular location">
    <subcellularLocation>
        <location evidence="1">Cell membrane</location>
        <topology evidence="1">Lipid-anchor</topology>
    </subcellularLocation>
</comment>
<evidence type="ECO:0000256" key="3">
    <source>
        <dbReference type="ARBA" id="ARBA00022475"/>
    </source>
</evidence>
<evidence type="ECO:0000313" key="11">
    <source>
        <dbReference type="Proteomes" id="UP001589836"/>
    </source>
</evidence>
<evidence type="ECO:0000313" key="10">
    <source>
        <dbReference type="EMBL" id="MFC0524787.1"/>
    </source>
</evidence>
<dbReference type="PANTHER" id="PTHR34296">
    <property type="entry name" value="TRANSCRIPTIONAL ACTIVATOR PROTEIN MED"/>
    <property type="match status" value="1"/>
</dbReference>
<evidence type="ECO:0000256" key="2">
    <source>
        <dbReference type="ARBA" id="ARBA00008610"/>
    </source>
</evidence>